<comment type="caution">
    <text evidence="2">The sequence shown here is derived from an EMBL/GenBank/DDBJ whole genome shotgun (WGS) entry which is preliminary data.</text>
</comment>
<evidence type="ECO:0000313" key="2">
    <source>
        <dbReference type="EMBL" id="KAH7069238.1"/>
    </source>
</evidence>
<accession>A0A8K0QUK8</accession>
<dbReference type="InterPro" id="IPR029058">
    <property type="entry name" value="AB_hydrolase_fold"/>
</dbReference>
<feature type="domain" description="Carboxylesterase type B" evidence="1">
    <location>
        <begin position="20"/>
        <end position="486"/>
    </location>
</feature>
<dbReference type="InterPro" id="IPR002018">
    <property type="entry name" value="CarbesteraseB"/>
</dbReference>
<dbReference type="AlphaFoldDB" id="A0A8K0QUK8"/>
<evidence type="ECO:0000259" key="1">
    <source>
        <dbReference type="Pfam" id="PF00135"/>
    </source>
</evidence>
<name>A0A8K0QUK8_9PLEO</name>
<dbReference type="PANTHER" id="PTHR43142:SF5">
    <property type="entry name" value="CARBOXYLIC ESTER HYDROLASE"/>
    <property type="match status" value="1"/>
</dbReference>
<dbReference type="PANTHER" id="PTHR43142">
    <property type="entry name" value="CARBOXYLIC ESTER HYDROLASE"/>
    <property type="match status" value="1"/>
</dbReference>
<evidence type="ECO:0000313" key="3">
    <source>
        <dbReference type="Proteomes" id="UP000813461"/>
    </source>
</evidence>
<dbReference type="GO" id="GO:0016787">
    <property type="term" value="F:hydrolase activity"/>
    <property type="evidence" value="ECO:0007669"/>
    <property type="project" value="UniProtKB-KW"/>
</dbReference>
<dbReference type="Gene3D" id="3.40.50.1820">
    <property type="entry name" value="alpha/beta hydrolase"/>
    <property type="match status" value="1"/>
</dbReference>
<proteinExistence type="predicted"/>
<keyword evidence="2" id="KW-0378">Hydrolase</keyword>
<protein>
    <submittedName>
        <fullName evidence="2">Alpha/Beta hydrolase protein</fullName>
    </submittedName>
</protein>
<dbReference type="Pfam" id="PF00135">
    <property type="entry name" value="COesterase"/>
    <property type="match status" value="1"/>
</dbReference>
<sequence>MSQPDHTITHPTLHCSLRGKSFPTSVQFRNLKYAAIPSRFHESVPNDNLKLGPDGSFDATRFGPSCPQKRGAQALDLGLVGDVTLDCEDGQVNGEEGEMDEFECLHVNVTVPNLALDKSGTGDGRDLLPVFVWVHGGGLCWGSNSYPQYEIRRFVERSVEIGEPMVGVAFNYRLGVLGFLADEDVGAKGNMGFKDQVLAFKWIKKHIKGFGGDPGNVTAAGESAGGISLSTILCADVGSEGLFERVVVMSGETTLRKPRGRSWHRQLYRSQAKLLGVEETDARALEQTLLEIEAEKLMKQLPLMQHYCGYVDGKWLKEDVSLSKLAHGRHTHHKPTWCKEFVVGDMAHDGTVLKSRLLDQPDPLGQLKAACSQHLTASETSALLAAYKLDGIPTAKQQDMLLKLASELRFYYPTLTVHNGWKSTSPPKHAARYHFHTPNPFKGAYRGLASHELDVAFLLQNFNDQLDEQNLRIAESFADRFIGFANGAGWCEAGKVVVFDSRGAIEVDEAEYDRTYRDGRGAVLESLGADKVWRVAEAWQGVPSEDDERATSKI</sequence>
<keyword evidence="3" id="KW-1185">Reference proteome</keyword>
<dbReference type="OrthoDB" id="3200163at2759"/>
<organism evidence="2 3">
    <name type="scientific">Paraphoma chrysanthemicola</name>
    <dbReference type="NCBI Taxonomy" id="798071"/>
    <lineage>
        <taxon>Eukaryota</taxon>
        <taxon>Fungi</taxon>
        <taxon>Dikarya</taxon>
        <taxon>Ascomycota</taxon>
        <taxon>Pezizomycotina</taxon>
        <taxon>Dothideomycetes</taxon>
        <taxon>Pleosporomycetidae</taxon>
        <taxon>Pleosporales</taxon>
        <taxon>Pleosporineae</taxon>
        <taxon>Phaeosphaeriaceae</taxon>
        <taxon>Paraphoma</taxon>
    </lineage>
</organism>
<dbReference type="EMBL" id="JAGMVJ010000030">
    <property type="protein sequence ID" value="KAH7069238.1"/>
    <property type="molecule type" value="Genomic_DNA"/>
</dbReference>
<dbReference type="Proteomes" id="UP000813461">
    <property type="component" value="Unassembled WGS sequence"/>
</dbReference>
<gene>
    <name evidence="2" type="ORF">FB567DRAFT_242867</name>
</gene>
<reference evidence="2" key="1">
    <citation type="journal article" date="2021" name="Nat. Commun.">
        <title>Genetic determinants of endophytism in the Arabidopsis root mycobiome.</title>
        <authorList>
            <person name="Mesny F."/>
            <person name="Miyauchi S."/>
            <person name="Thiergart T."/>
            <person name="Pickel B."/>
            <person name="Atanasova L."/>
            <person name="Karlsson M."/>
            <person name="Huettel B."/>
            <person name="Barry K.W."/>
            <person name="Haridas S."/>
            <person name="Chen C."/>
            <person name="Bauer D."/>
            <person name="Andreopoulos W."/>
            <person name="Pangilinan J."/>
            <person name="LaButti K."/>
            <person name="Riley R."/>
            <person name="Lipzen A."/>
            <person name="Clum A."/>
            <person name="Drula E."/>
            <person name="Henrissat B."/>
            <person name="Kohler A."/>
            <person name="Grigoriev I.V."/>
            <person name="Martin F.M."/>
            <person name="Hacquard S."/>
        </authorList>
    </citation>
    <scope>NUCLEOTIDE SEQUENCE</scope>
    <source>
        <strain evidence="2">MPI-SDFR-AT-0120</strain>
    </source>
</reference>
<dbReference type="SUPFAM" id="SSF53474">
    <property type="entry name" value="alpha/beta-Hydrolases"/>
    <property type="match status" value="1"/>
</dbReference>